<keyword evidence="3" id="KW-1185">Reference proteome</keyword>
<name>A0A8T3BGT3_DENNO</name>
<evidence type="ECO:0000313" key="2">
    <source>
        <dbReference type="EMBL" id="KAI0510258.1"/>
    </source>
</evidence>
<proteinExistence type="predicted"/>
<dbReference type="EMBL" id="JAGYWB010000009">
    <property type="protein sequence ID" value="KAI0510258.1"/>
    <property type="molecule type" value="Genomic_DNA"/>
</dbReference>
<organism evidence="2 3">
    <name type="scientific">Dendrobium nobile</name>
    <name type="common">Orchid</name>
    <dbReference type="NCBI Taxonomy" id="94219"/>
    <lineage>
        <taxon>Eukaryota</taxon>
        <taxon>Viridiplantae</taxon>
        <taxon>Streptophyta</taxon>
        <taxon>Embryophyta</taxon>
        <taxon>Tracheophyta</taxon>
        <taxon>Spermatophyta</taxon>
        <taxon>Magnoliopsida</taxon>
        <taxon>Liliopsida</taxon>
        <taxon>Asparagales</taxon>
        <taxon>Orchidaceae</taxon>
        <taxon>Epidendroideae</taxon>
        <taxon>Malaxideae</taxon>
        <taxon>Dendrobiinae</taxon>
        <taxon>Dendrobium</taxon>
    </lineage>
</organism>
<evidence type="ECO:0000313" key="3">
    <source>
        <dbReference type="Proteomes" id="UP000829196"/>
    </source>
</evidence>
<sequence>MEGDRRDPGEPPKDPHVGRGIEGQGMTEILTLPLPRIPMSAMGSRVEGWFGFNTLPQAGEYKFVIPSLIISPKKVQVPWRACGVRRNQYDQMKAEASGAGCSMEAEAGRSTGVGRLHARSDAGDVGIPLDSGKATEDR</sequence>
<reference evidence="2" key="1">
    <citation type="journal article" date="2022" name="Front. Genet.">
        <title>Chromosome-Scale Assembly of the Dendrobium nobile Genome Provides Insights Into the Molecular Mechanism of the Biosynthesis of the Medicinal Active Ingredient of Dendrobium.</title>
        <authorList>
            <person name="Xu Q."/>
            <person name="Niu S.-C."/>
            <person name="Li K.-L."/>
            <person name="Zheng P.-J."/>
            <person name="Zhang X.-J."/>
            <person name="Jia Y."/>
            <person name="Liu Y."/>
            <person name="Niu Y.-X."/>
            <person name="Yu L.-H."/>
            <person name="Chen D.-F."/>
            <person name="Zhang G.-Q."/>
        </authorList>
    </citation>
    <scope>NUCLEOTIDE SEQUENCE</scope>
    <source>
        <tissue evidence="2">Leaf</tissue>
    </source>
</reference>
<accession>A0A8T3BGT3</accession>
<feature type="region of interest" description="Disordered" evidence="1">
    <location>
        <begin position="1"/>
        <end position="25"/>
    </location>
</feature>
<evidence type="ECO:0000256" key="1">
    <source>
        <dbReference type="SAM" id="MobiDB-lite"/>
    </source>
</evidence>
<protein>
    <submittedName>
        <fullName evidence="2">Uncharacterized protein</fullName>
    </submittedName>
</protein>
<dbReference type="AlphaFoldDB" id="A0A8T3BGT3"/>
<gene>
    <name evidence="2" type="ORF">KFK09_010859</name>
</gene>
<comment type="caution">
    <text evidence="2">The sequence shown here is derived from an EMBL/GenBank/DDBJ whole genome shotgun (WGS) entry which is preliminary data.</text>
</comment>
<feature type="region of interest" description="Disordered" evidence="1">
    <location>
        <begin position="107"/>
        <end position="138"/>
    </location>
</feature>
<feature type="compositionally biased region" description="Basic and acidic residues" evidence="1">
    <location>
        <begin position="1"/>
        <end position="19"/>
    </location>
</feature>
<dbReference type="Proteomes" id="UP000829196">
    <property type="component" value="Unassembled WGS sequence"/>
</dbReference>